<protein>
    <submittedName>
        <fullName evidence="2">Uncharacterized protein</fullName>
    </submittedName>
</protein>
<feature type="region of interest" description="Disordered" evidence="1">
    <location>
        <begin position="1"/>
        <end position="30"/>
    </location>
</feature>
<evidence type="ECO:0000313" key="3">
    <source>
        <dbReference type="Proteomes" id="UP000250235"/>
    </source>
</evidence>
<evidence type="ECO:0000256" key="1">
    <source>
        <dbReference type="SAM" id="MobiDB-lite"/>
    </source>
</evidence>
<dbReference type="AlphaFoldDB" id="A0A2Z7BRK5"/>
<proteinExistence type="predicted"/>
<evidence type="ECO:0000313" key="2">
    <source>
        <dbReference type="EMBL" id="KZV37079.1"/>
    </source>
</evidence>
<dbReference type="EMBL" id="KV003160">
    <property type="protein sequence ID" value="KZV37079.1"/>
    <property type="molecule type" value="Genomic_DNA"/>
</dbReference>
<reference evidence="2 3" key="1">
    <citation type="journal article" date="2015" name="Proc. Natl. Acad. Sci. U.S.A.">
        <title>The resurrection genome of Boea hygrometrica: A blueprint for survival of dehydration.</title>
        <authorList>
            <person name="Xiao L."/>
            <person name="Yang G."/>
            <person name="Zhang L."/>
            <person name="Yang X."/>
            <person name="Zhao S."/>
            <person name="Ji Z."/>
            <person name="Zhou Q."/>
            <person name="Hu M."/>
            <person name="Wang Y."/>
            <person name="Chen M."/>
            <person name="Xu Y."/>
            <person name="Jin H."/>
            <person name="Xiao X."/>
            <person name="Hu G."/>
            <person name="Bao F."/>
            <person name="Hu Y."/>
            <person name="Wan P."/>
            <person name="Li L."/>
            <person name="Deng X."/>
            <person name="Kuang T."/>
            <person name="Xiang C."/>
            <person name="Zhu J.K."/>
            <person name="Oliver M.J."/>
            <person name="He Y."/>
        </authorList>
    </citation>
    <scope>NUCLEOTIDE SEQUENCE [LARGE SCALE GENOMIC DNA]</scope>
    <source>
        <strain evidence="3">cv. XS01</strain>
    </source>
</reference>
<accession>A0A2Z7BRK5</accession>
<name>A0A2Z7BRK5_9LAMI</name>
<gene>
    <name evidence="2" type="ORF">F511_16345</name>
</gene>
<dbReference type="Proteomes" id="UP000250235">
    <property type="component" value="Unassembled WGS sequence"/>
</dbReference>
<organism evidence="2 3">
    <name type="scientific">Dorcoceras hygrometricum</name>
    <dbReference type="NCBI Taxonomy" id="472368"/>
    <lineage>
        <taxon>Eukaryota</taxon>
        <taxon>Viridiplantae</taxon>
        <taxon>Streptophyta</taxon>
        <taxon>Embryophyta</taxon>
        <taxon>Tracheophyta</taxon>
        <taxon>Spermatophyta</taxon>
        <taxon>Magnoliopsida</taxon>
        <taxon>eudicotyledons</taxon>
        <taxon>Gunneridae</taxon>
        <taxon>Pentapetalae</taxon>
        <taxon>asterids</taxon>
        <taxon>lamiids</taxon>
        <taxon>Lamiales</taxon>
        <taxon>Gesneriaceae</taxon>
        <taxon>Didymocarpoideae</taxon>
        <taxon>Trichosporeae</taxon>
        <taxon>Loxocarpinae</taxon>
        <taxon>Dorcoceras</taxon>
    </lineage>
</organism>
<sequence>MHKTTSQAKPDLSASSNAPSQNDSVSLKTDLTLTQQTSALKHETTSQAKQILALNENRSQHKTTHNAQNDDV</sequence>
<keyword evidence="3" id="KW-1185">Reference proteome</keyword>